<dbReference type="SMART" id="SM00939">
    <property type="entry name" value="PepX_C"/>
    <property type="match status" value="1"/>
</dbReference>
<keyword evidence="1" id="KW-0378">Hydrolase</keyword>
<dbReference type="Pfam" id="PF02129">
    <property type="entry name" value="Peptidase_S15"/>
    <property type="match status" value="1"/>
</dbReference>
<dbReference type="InterPro" id="IPR008979">
    <property type="entry name" value="Galactose-bd-like_sf"/>
</dbReference>
<dbReference type="InterPro" id="IPR000383">
    <property type="entry name" value="Xaa-Pro-like_dom"/>
</dbReference>
<dbReference type="InterPro" id="IPR005674">
    <property type="entry name" value="CocE/Ser_esterase"/>
</dbReference>
<dbReference type="Pfam" id="PF08530">
    <property type="entry name" value="PepX_C"/>
    <property type="match status" value="1"/>
</dbReference>
<accession>A0A1N6J2Z7</accession>
<keyword evidence="2" id="KW-0472">Membrane</keyword>
<dbReference type="InterPro" id="IPR013736">
    <property type="entry name" value="Xaa-Pro_dipept_C"/>
</dbReference>
<protein>
    <submittedName>
        <fullName evidence="4">X-Pro dipeptidyl-peptidase (S15 family)</fullName>
    </submittedName>
</protein>
<dbReference type="SUPFAM" id="SSF49785">
    <property type="entry name" value="Galactose-binding domain-like"/>
    <property type="match status" value="1"/>
</dbReference>
<reference evidence="5" key="1">
    <citation type="submission" date="2016-11" db="EMBL/GenBank/DDBJ databases">
        <authorList>
            <person name="Varghese N."/>
            <person name="Submissions S."/>
        </authorList>
    </citation>
    <scope>NUCLEOTIDE SEQUENCE [LARGE SCALE GENOMIC DNA]</scope>
    <source>
        <strain evidence="5">DSM 24787</strain>
    </source>
</reference>
<name>A0A1N6J2Z7_9BACT</name>
<dbReference type="STRING" id="536979.SAMN04488055_3591"/>
<evidence type="ECO:0000259" key="3">
    <source>
        <dbReference type="SMART" id="SM00939"/>
    </source>
</evidence>
<evidence type="ECO:0000313" key="5">
    <source>
        <dbReference type="Proteomes" id="UP000185003"/>
    </source>
</evidence>
<evidence type="ECO:0000313" key="4">
    <source>
        <dbReference type="EMBL" id="SIO38748.1"/>
    </source>
</evidence>
<feature type="domain" description="Xaa-Pro dipeptidyl-peptidase C-terminal" evidence="3">
    <location>
        <begin position="530"/>
        <end position="771"/>
    </location>
</feature>
<evidence type="ECO:0000256" key="1">
    <source>
        <dbReference type="ARBA" id="ARBA00022801"/>
    </source>
</evidence>
<keyword evidence="5" id="KW-1185">Reference proteome</keyword>
<organism evidence="4 5">
    <name type="scientific">Chitinophaga niabensis</name>
    <dbReference type="NCBI Taxonomy" id="536979"/>
    <lineage>
        <taxon>Bacteria</taxon>
        <taxon>Pseudomonadati</taxon>
        <taxon>Bacteroidota</taxon>
        <taxon>Chitinophagia</taxon>
        <taxon>Chitinophagales</taxon>
        <taxon>Chitinophagaceae</taxon>
        <taxon>Chitinophaga</taxon>
    </lineage>
</organism>
<feature type="transmembrane region" description="Helical" evidence="2">
    <location>
        <begin position="29"/>
        <end position="49"/>
    </location>
</feature>
<dbReference type="Proteomes" id="UP000185003">
    <property type="component" value="Unassembled WGS sequence"/>
</dbReference>
<dbReference type="GO" id="GO:0008239">
    <property type="term" value="F:dipeptidyl-peptidase activity"/>
    <property type="evidence" value="ECO:0007669"/>
    <property type="project" value="InterPro"/>
</dbReference>
<gene>
    <name evidence="4" type="ORF">SAMN04488055_3591</name>
</gene>
<dbReference type="EMBL" id="FSRA01000002">
    <property type="protein sequence ID" value="SIO38748.1"/>
    <property type="molecule type" value="Genomic_DNA"/>
</dbReference>
<dbReference type="NCBIfam" id="TIGR00976">
    <property type="entry name" value="CocE_NonD"/>
    <property type="match status" value="1"/>
</dbReference>
<dbReference type="Gene3D" id="1.10.3020.10">
    <property type="entry name" value="alpha-amino acid ester hydrolase ( Helical cap domain)"/>
    <property type="match status" value="1"/>
</dbReference>
<proteinExistence type="predicted"/>
<dbReference type="Gene3D" id="2.60.120.260">
    <property type="entry name" value="Galactose-binding domain-like"/>
    <property type="match status" value="1"/>
</dbReference>
<dbReference type="AlphaFoldDB" id="A0A1N6J2Z7"/>
<evidence type="ECO:0000256" key="2">
    <source>
        <dbReference type="SAM" id="Phobius"/>
    </source>
</evidence>
<dbReference type="Gene3D" id="3.40.50.1820">
    <property type="entry name" value="alpha/beta hydrolase"/>
    <property type="match status" value="1"/>
</dbReference>
<sequence length="776" mass="89372">MVIDRSEQAVYPQELSASAFLLYLDTNLAYMRILTLICGCLLLATATYAQSSFRLSPNLNIRDTAAIREELNRLADSIFAFCQAKNYLISLPLSASLVKHRYAEAQQSLKKFPQWPKGVRSLSALNLLQELAAWPGKEKEILEERIKTVQKDFRPDVISSLKGSCQPEYASLLRHNIFLCLEMAQQYKQDLNFSNVTELLQYQAIQDFLDKNHPVLQETLHQLEPTQFKKIVARIPMRDGVHLNAFIFQDADAMERQPAIISLSPYPYGREAERGNIWALHGYNYVYVDNRGRRTSEGENFPYEKDAQDYYDIIEWVSQQRWCNGKVGTTGGSYLGFAQWQSIRKEYRHPALKAVNPAVAVGFGVDFPRNANMFTPYMLRWAEFVSGTENNGPKFMDENFWYAKEMEMYRHHVPFAQFDSLAGLPNPFFRKWVSHPDYDDYWQGIMPNEEDYATLDLPILTITGYYDDDQNGAMFYYNNHHRYGGAAAQQNHQLLIGPFDHAGSQWMANPMQSARTIEKEAQIAPYRYMISWFNWILKGAAKPSWMKNKITYFATGTGQWKGTTSFADLTKDSLRFYLTNTKKLLAQIPDTQQILTYRHDITSLLDSGKAYQSILADRKDQRSSYFPHTILFETEPLARDIQLADRISAELYIRLNVPDADFSINFYEITKDNMRVYLGTSAIRCRYRFGGDQPKLMPLNSIEKLAFNNAYIYLKKIRKGSRVRMEFGSSNSPSIEKNYGFGGIVAQESTRSPRFIEATIITDKDHPSSIKLPITD</sequence>
<dbReference type="InterPro" id="IPR029058">
    <property type="entry name" value="AB_hydrolase_fold"/>
</dbReference>
<keyword evidence="2" id="KW-1133">Transmembrane helix</keyword>
<keyword evidence="2" id="KW-0812">Transmembrane</keyword>
<dbReference type="SUPFAM" id="SSF53474">
    <property type="entry name" value="alpha/beta-Hydrolases"/>
    <property type="match status" value="1"/>
</dbReference>